<dbReference type="STRING" id="343013.SAMN04489707_101949"/>
<organism evidence="1 2">
    <name type="scientific">Paenacidovorax caeni</name>
    <dbReference type="NCBI Taxonomy" id="343013"/>
    <lineage>
        <taxon>Bacteria</taxon>
        <taxon>Pseudomonadati</taxon>
        <taxon>Pseudomonadota</taxon>
        <taxon>Betaproteobacteria</taxon>
        <taxon>Burkholderiales</taxon>
        <taxon>Comamonadaceae</taxon>
        <taxon>Paenacidovorax</taxon>
    </lineage>
</organism>
<dbReference type="Proteomes" id="UP000183656">
    <property type="component" value="Unassembled WGS sequence"/>
</dbReference>
<evidence type="ECO:0000313" key="1">
    <source>
        <dbReference type="EMBL" id="SFU76614.1"/>
    </source>
</evidence>
<dbReference type="EMBL" id="FPBX01000019">
    <property type="protein sequence ID" value="SFU76614.1"/>
    <property type="molecule type" value="Genomic_DNA"/>
</dbReference>
<evidence type="ECO:0000313" key="2">
    <source>
        <dbReference type="Proteomes" id="UP000183656"/>
    </source>
</evidence>
<proteinExistence type="predicted"/>
<sequence>MPSKRQALAYAAALVALLAVFGLYTQPEFLITLADQLWACF</sequence>
<name>A0A1I7IUJ2_9BURK</name>
<protein>
    <submittedName>
        <fullName evidence="1">Uncharacterized protein</fullName>
    </submittedName>
</protein>
<accession>A0A1I7IUJ2</accession>
<keyword evidence="2" id="KW-1185">Reference proteome</keyword>
<gene>
    <name evidence="1" type="ORF">SAMN04489707_101949</name>
</gene>
<dbReference type="AlphaFoldDB" id="A0A1I7IUJ2"/>
<reference evidence="1 2" key="1">
    <citation type="submission" date="2016-10" db="EMBL/GenBank/DDBJ databases">
        <authorList>
            <person name="de Groot N.N."/>
        </authorList>
    </citation>
    <scope>NUCLEOTIDE SEQUENCE [LARGE SCALE GENOMIC DNA]</scope>
    <source>
        <strain evidence="1 2">R-24608</strain>
    </source>
</reference>
<dbReference type="RefSeq" id="WP_267887047.1">
    <property type="nucleotide sequence ID" value="NZ_CYIG01000015.1"/>
</dbReference>